<dbReference type="Proteomes" id="UP000436858">
    <property type="component" value="Unassembled WGS sequence"/>
</dbReference>
<dbReference type="Gene3D" id="2.60.120.1350">
    <property type="entry name" value="Protein of unknown function DUF4465"/>
    <property type="match status" value="1"/>
</dbReference>
<dbReference type="AlphaFoldDB" id="A0A0P0FLS2"/>
<sequence length="267" mass="30320">MKKLSLFLLVSVFAFCGCSDDDDAKTYVLSLPNYETHTLDLGDTKNPVDQWSTSYEYEGQTYITNYFQTLLTDNNKIFEFDCVSSDAYGFGSDSFAFTNCTVNDCPNFSLYDYRAITKKGVNNNTYVIVGASGYKVDANSDKEVAIRFKDSENKNKTEDYHIKGLYVTNCVYTYNSMKEGSSMFSGLDKFDKNDSFKLTIYNLNKTQKVECYLAEGTNFVTTWKWVDLTSLGETDGLKFELTTTKKNDYGPMTPSYFCLDGITLIED</sequence>
<proteinExistence type="predicted"/>
<organism evidence="1 2">
    <name type="scientific">Bacteroides thetaiotaomicron</name>
    <dbReference type="NCBI Taxonomy" id="818"/>
    <lineage>
        <taxon>Bacteria</taxon>
        <taxon>Pseudomonadati</taxon>
        <taxon>Bacteroidota</taxon>
        <taxon>Bacteroidia</taxon>
        <taxon>Bacteroidales</taxon>
        <taxon>Bacteroidaceae</taxon>
        <taxon>Bacteroides</taxon>
    </lineage>
</organism>
<comment type="caution">
    <text evidence="1">The sequence shown here is derived from an EMBL/GenBank/DDBJ whole genome shotgun (WGS) entry which is preliminary data.</text>
</comment>
<evidence type="ECO:0000313" key="2">
    <source>
        <dbReference type="Proteomes" id="UP000436858"/>
    </source>
</evidence>
<dbReference type="RefSeq" id="WP_062695916.1">
    <property type="nucleotide sequence ID" value="NZ_CAXKYD010000003.1"/>
</dbReference>
<dbReference type="InterPro" id="IPR027828">
    <property type="entry name" value="DUF4465"/>
</dbReference>
<dbReference type="EMBL" id="WCRY01000004">
    <property type="protein sequence ID" value="KAB4484993.1"/>
    <property type="molecule type" value="Genomic_DNA"/>
</dbReference>
<evidence type="ECO:0000313" key="1">
    <source>
        <dbReference type="EMBL" id="KAB4484993.1"/>
    </source>
</evidence>
<gene>
    <name evidence="1" type="ORF">GAN91_05675</name>
</gene>
<protein>
    <submittedName>
        <fullName evidence="1">DUF4465 domain-containing protein</fullName>
    </submittedName>
</protein>
<dbReference type="PROSITE" id="PS51257">
    <property type="entry name" value="PROKAR_LIPOPROTEIN"/>
    <property type="match status" value="1"/>
</dbReference>
<accession>A0A0P0FLS2</accession>
<dbReference type="Pfam" id="PF14717">
    <property type="entry name" value="DUF4465"/>
    <property type="match status" value="1"/>
</dbReference>
<dbReference type="KEGG" id="btho:Btheta7330_01723"/>
<reference evidence="1 2" key="1">
    <citation type="journal article" date="2019" name="Nat. Med.">
        <title>A library of human gut bacterial isolates paired with longitudinal multiomics data enables mechanistic microbiome research.</title>
        <authorList>
            <person name="Poyet M."/>
            <person name="Groussin M."/>
            <person name="Gibbons S.M."/>
            <person name="Avila-Pacheco J."/>
            <person name="Jiang X."/>
            <person name="Kearney S.M."/>
            <person name="Perrotta A.R."/>
            <person name="Berdy B."/>
            <person name="Zhao S."/>
            <person name="Lieberman T.D."/>
            <person name="Swanson P.K."/>
            <person name="Smith M."/>
            <person name="Roesemann S."/>
            <person name="Alexander J.E."/>
            <person name="Rich S.A."/>
            <person name="Livny J."/>
            <person name="Vlamakis H."/>
            <person name="Clish C."/>
            <person name="Bullock K."/>
            <person name="Deik A."/>
            <person name="Scott J."/>
            <person name="Pierce K.A."/>
            <person name="Xavier R.J."/>
            <person name="Alm E.J."/>
        </authorList>
    </citation>
    <scope>NUCLEOTIDE SEQUENCE [LARGE SCALE GENOMIC DNA]</scope>
    <source>
        <strain evidence="1 2">BIOML-A162</strain>
    </source>
</reference>
<name>A0A0P0FLS2_BACT4</name>